<evidence type="ECO:0000313" key="3">
    <source>
        <dbReference type="EMBL" id="SMO67296.1"/>
    </source>
</evidence>
<feature type="transmembrane region" description="Helical" evidence="1">
    <location>
        <begin position="116"/>
        <end position="133"/>
    </location>
</feature>
<dbReference type="RefSeq" id="WP_142636921.1">
    <property type="nucleotide sequence ID" value="NZ_FXTE01000005.1"/>
</dbReference>
<name>A0A521D6G6_9RHOB</name>
<feature type="transmembrane region" description="Helical" evidence="1">
    <location>
        <begin position="145"/>
        <end position="161"/>
    </location>
</feature>
<proteinExistence type="predicted"/>
<dbReference type="Gene3D" id="1.10.3730.20">
    <property type="match status" value="1"/>
</dbReference>
<evidence type="ECO:0000259" key="2">
    <source>
        <dbReference type="Pfam" id="PF00892"/>
    </source>
</evidence>
<dbReference type="InterPro" id="IPR037185">
    <property type="entry name" value="EmrE-like"/>
</dbReference>
<keyword evidence="1" id="KW-0812">Transmembrane</keyword>
<dbReference type="GO" id="GO:0016020">
    <property type="term" value="C:membrane"/>
    <property type="evidence" value="ECO:0007669"/>
    <property type="project" value="InterPro"/>
</dbReference>
<sequence>MELGLIVLVLISAATHPLRDLLLKDTAHPVSCYVGVALTWVILAALHARLVGQPLTVSREVWPLVLVSSLGLSFYYYGTLSALRRGNLSVYYPIIRSSPIAIVAFSWLALDQQYSWLILVGISLVLMGSLMIQKSPGGLLHDHKAFALAVMAMLGSAAYSLSDAGAMQKTTPAPFLFYCYILVTLTLAGIRAWEDRHMSTPFLGVVRGWTLAPWRIVFAGVASYLSYLFILKAFQLGAEAAPVSAVRQASIPVSVVLAALVLKEPRFLHRIGWASLIALGILAITQS</sequence>
<gene>
    <name evidence="3" type="ORF">SAMN06265380_10516</name>
</gene>
<dbReference type="Pfam" id="PF00892">
    <property type="entry name" value="EamA"/>
    <property type="match status" value="1"/>
</dbReference>
<dbReference type="Proteomes" id="UP000319555">
    <property type="component" value="Unassembled WGS sequence"/>
</dbReference>
<feature type="transmembrane region" description="Helical" evidence="1">
    <location>
        <begin position="60"/>
        <end position="78"/>
    </location>
</feature>
<dbReference type="OrthoDB" id="7824971at2"/>
<feature type="domain" description="EamA" evidence="2">
    <location>
        <begin position="4"/>
        <end position="132"/>
    </location>
</feature>
<feature type="transmembrane region" description="Helical" evidence="1">
    <location>
        <begin position="27"/>
        <end position="48"/>
    </location>
</feature>
<keyword evidence="1" id="KW-1133">Transmembrane helix</keyword>
<dbReference type="InterPro" id="IPR000620">
    <property type="entry name" value="EamA_dom"/>
</dbReference>
<organism evidence="3 4">
    <name type="scientific">Ruegeria faecimaris</name>
    <dbReference type="NCBI Taxonomy" id="686389"/>
    <lineage>
        <taxon>Bacteria</taxon>
        <taxon>Pseudomonadati</taxon>
        <taxon>Pseudomonadota</taxon>
        <taxon>Alphaproteobacteria</taxon>
        <taxon>Rhodobacterales</taxon>
        <taxon>Roseobacteraceae</taxon>
        <taxon>Ruegeria</taxon>
    </lineage>
</organism>
<dbReference type="EMBL" id="FXTE01000005">
    <property type="protein sequence ID" value="SMO67296.1"/>
    <property type="molecule type" value="Genomic_DNA"/>
</dbReference>
<evidence type="ECO:0000313" key="4">
    <source>
        <dbReference type="Proteomes" id="UP000319555"/>
    </source>
</evidence>
<keyword evidence="1" id="KW-0472">Membrane</keyword>
<protein>
    <submittedName>
        <fullName evidence="3">EamA-like transporter family protein</fullName>
    </submittedName>
</protein>
<reference evidence="3 4" key="1">
    <citation type="submission" date="2017-05" db="EMBL/GenBank/DDBJ databases">
        <authorList>
            <person name="Varghese N."/>
            <person name="Submissions S."/>
        </authorList>
    </citation>
    <scope>NUCLEOTIDE SEQUENCE [LARGE SCALE GENOMIC DNA]</scope>
    <source>
        <strain evidence="3 4">DSM 28009</strain>
    </source>
</reference>
<keyword evidence="4" id="KW-1185">Reference proteome</keyword>
<feature type="transmembrane region" description="Helical" evidence="1">
    <location>
        <begin position="173"/>
        <end position="193"/>
    </location>
</feature>
<dbReference type="SUPFAM" id="SSF103481">
    <property type="entry name" value="Multidrug resistance efflux transporter EmrE"/>
    <property type="match status" value="2"/>
</dbReference>
<accession>A0A521D6G6</accession>
<feature type="transmembrane region" description="Helical" evidence="1">
    <location>
        <begin position="90"/>
        <end position="109"/>
    </location>
</feature>
<feature type="transmembrane region" description="Helical" evidence="1">
    <location>
        <begin position="213"/>
        <end position="231"/>
    </location>
</feature>
<dbReference type="AlphaFoldDB" id="A0A521D6G6"/>
<evidence type="ECO:0000256" key="1">
    <source>
        <dbReference type="SAM" id="Phobius"/>
    </source>
</evidence>